<sequence length="139" mass="15645">MTMPKPVAIDLTDDELVLMVQSLNEYFGSAKRADSVLAPIIGLPRTEDFDSFVERIIEALESKEPLFDLDWARALFLTEIAWASDLVGSGLDFATNIRDEKALPLLRSIQRKISNYNRFALLRDNFLRPPPDTPPPAVV</sequence>
<evidence type="ECO:0000313" key="1">
    <source>
        <dbReference type="EMBL" id="PQM53250.1"/>
    </source>
</evidence>
<dbReference type="Proteomes" id="UP000237911">
    <property type="component" value="Unassembled WGS sequence"/>
</dbReference>
<name>A0A9X7IPY7_9MYCO</name>
<gene>
    <name evidence="1" type="ORF">C5U48_05025</name>
</gene>
<accession>A0A9X7IPY7</accession>
<dbReference type="RefSeq" id="WP_046283240.1">
    <property type="nucleotide sequence ID" value="NZ_CP092430.2"/>
</dbReference>
<reference evidence="1 2" key="1">
    <citation type="submission" date="2018-02" db="EMBL/GenBank/DDBJ databases">
        <title>Draft genome sequence of Mycobacterium virginiense isolated from mud of a swine farm in Japan.</title>
        <authorList>
            <person name="Ohya K."/>
        </authorList>
    </citation>
    <scope>NUCLEOTIDE SEQUENCE [LARGE SCALE GENOMIC DNA]</scope>
    <source>
        <strain evidence="1 2">GF75</strain>
    </source>
</reference>
<keyword evidence="2" id="KW-1185">Reference proteome</keyword>
<proteinExistence type="predicted"/>
<protein>
    <submittedName>
        <fullName evidence="1">Uncharacterized protein</fullName>
    </submittedName>
</protein>
<dbReference type="AlphaFoldDB" id="A0A9X7IPY7"/>
<comment type="caution">
    <text evidence="1">The sequence shown here is derived from an EMBL/GenBank/DDBJ whole genome shotgun (WGS) entry which is preliminary data.</text>
</comment>
<organism evidence="1 2">
    <name type="scientific">Mycolicibacter virginiensis</name>
    <dbReference type="NCBI Taxonomy" id="1795032"/>
    <lineage>
        <taxon>Bacteria</taxon>
        <taxon>Bacillati</taxon>
        <taxon>Actinomycetota</taxon>
        <taxon>Actinomycetes</taxon>
        <taxon>Mycobacteriales</taxon>
        <taxon>Mycobacteriaceae</taxon>
        <taxon>Mycolicibacter</taxon>
    </lineage>
</organism>
<dbReference type="EMBL" id="PUEV01000016">
    <property type="protein sequence ID" value="PQM53250.1"/>
    <property type="molecule type" value="Genomic_DNA"/>
</dbReference>
<evidence type="ECO:0000313" key="2">
    <source>
        <dbReference type="Proteomes" id="UP000237911"/>
    </source>
</evidence>